<organism evidence="1 2">
    <name type="scientific">Chryseobacterium geocarposphaerae</name>
    <dbReference type="NCBI Taxonomy" id="1416776"/>
    <lineage>
        <taxon>Bacteria</taxon>
        <taxon>Pseudomonadati</taxon>
        <taxon>Bacteroidota</taxon>
        <taxon>Flavobacteriia</taxon>
        <taxon>Flavobacteriales</taxon>
        <taxon>Weeksellaceae</taxon>
        <taxon>Chryseobacterium group</taxon>
        <taxon>Chryseobacterium</taxon>
    </lineage>
</organism>
<dbReference type="EMBL" id="JAVDQS010000001">
    <property type="protein sequence ID" value="MDR6403282.1"/>
    <property type="molecule type" value="Genomic_DNA"/>
</dbReference>
<protein>
    <submittedName>
        <fullName evidence="1">Uncharacterized protein</fullName>
    </submittedName>
</protein>
<dbReference type="Proteomes" id="UP001184853">
    <property type="component" value="Unassembled WGS sequence"/>
</dbReference>
<sequence length="91" mass="10542">MFKNTVTKTDGLFIKKIKPDLYLTLGLNISRCNKNTFTGSFYLSKITNFASVWGDIPDNSSVRISSILNENEKRRFLGGEYEPNDRWWNTN</sequence>
<name>A0ABU1L989_9FLAO</name>
<evidence type="ECO:0000313" key="1">
    <source>
        <dbReference type="EMBL" id="MDR6403282.1"/>
    </source>
</evidence>
<evidence type="ECO:0000313" key="2">
    <source>
        <dbReference type="Proteomes" id="UP001184853"/>
    </source>
</evidence>
<dbReference type="RefSeq" id="WP_062160417.1">
    <property type="nucleotide sequence ID" value="NZ_JAVDQS010000001.1"/>
</dbReference>
<keyword evidence="2" id="KW-1185">Reference proteome</keyword>
<comment type="caution">
    <text evidence="1">The sequence shown here is derived from an EMBL/GenBank/DDBJ whole genome shotgun (WGS) entry which is preliminary data.</text>
</comment>
<accession>A0ABU1L989</accession>
<reference evidence="1 2" key="1">
    <citation type="submission" date="2023-07" db="EMBL/GenBank/DDBJ databases">
        <title>Sorghum-associated microbial communities from plants grown in Nebraska, USA.</title>
        <authorList>
            <person name="Schachtman D."/>
        </authorList>
    </citation>
    <scope>NUCLEOTIDE SEQUENCE [LARGE SCALE GENOMIC DNA]</scope>
    <source>
        <strain evidence="1 2">DS1709</strain>
    </source>
</reference>
<gene>
    <name evidence="1" type="ORF">J2781_000186</name>
</gene>
<proteinExistence type="predicted"/>